<proteinExistence type="predicted"/>
<reference evidence="1" key="2">
    <citation type="submission" date="2021-04" db="EMBL/GenBank/DDBJ databases">
        <authorList>
            <person name="Gilroy R."/>
        </authorList>
    </citation>
    <scope>NUCLEOTIDE SEQUENCE</scope>
    <source>
        <strain evidence="1">ChiSjej1B19-8411</strain>
    </source>
</reference>
<reference evidence="1" key="1">
    <citation type="journal article" date="2021" name="PeerJ">
        <title>Extensive microbial diversity within the chicken gut microbiome revealed by metagenomics and culture.</title>
        <authorList>
            <person name="Gilroy R."/>
            <person name="Ravi A."/>
            <person name="Getino M."/>
            <person name="Pursley I."/>
            <person name="Horton D.L."/>
            <person name="Alikhan N.F."/>
            <person name="Baker D."/>
            <person name="Gharbi K."/>
            <person name="Hall N."/>
            <person name="Watson M."/>
            <person name="Adriaenssens E.M."/>
            <person name="Foster-Nyarko E."/>
            <person name="Jarju S."/>
            <person name="Secka A."/>
            <person name="Antonio M."/>
            <person name="Oren A."/>
            <person name="Chaudhuri R.R."/>
            <person name="La Ragione R."/>
            <person name="Hildebrand F."/>
            <person name="Pallen M.J."/>
        </authorList>
    </citation>
    <scope>NUCLEOTIDE SEQUENCE</scope>
    <source>
        <strain evidence="1">ChiSjej1B19-8411</strain>
    </source>
</reference>
<dbReference type="AlphaFoldDB" id="A0A9D1WHD4"/>
<organism evidence="1 2">
    <name type="scientific">Candidatus Blautia gallistercoris</name>
    <dbReference type="NCBI Taxonomy" id="2838490"/>
    <lineage>
        <taxon>Bacteria</taxon>
        <taxon>Bacillati</taxon>
        <taxon>Bacillota</taxon>
        <taxon>Clostridia</taxon>
        <taxon>Lachnospirales</taxon>
        <taxon>Lachnospiraceae</taxon>
        <taxon>Blautia</taxon>
    </lineage>
</organism>
<evidence type="ECO:0000313" key="1">
    <source>
        <dbReference type="EMBL" id="HIX58202.1"/>
    </source>
</evidence>
<gene>
    <name evidence="1" type="ORF">IAA45_00590</name>
</gene>
<comment type="caution">
    <text evidence="1">The sequence shown here is derived from an EMBL/GenBank/DDBJ whole genome shotgun (WGS) entry which is preliminary data.</text>
</comment>
<name>A0A9D1WHD4_9FIRM</name>
<dbReference type="InterPro" id="IPR038071">
    <property type="entry name" value="UROD/MetE-like_sf"/>
</dbReference>
<dbReference type="EMBL" id="DXEX01000014">
    <property type="protein sequence ID" value="HIX58202.1"/>
    <property type="molecule type" value="Genomic_DNA"/>
</dbReference>
<evidence type="ECO:0000313" key="2">
    <source>
        <dbReference type="Proteomes" id="UP000886817"/>
    </source>
</evidence>
<accession>A0A9D1WHD4</accession>
<protein>
    <submittedName>
        <fullName evidence="1">Trimethylamine corrinoid protein 2</fullName>
    </submittedName>
</protein>
<sequence length="399" mass="46548">MQYKKNWEETKEKWRNYWKQKNTGRPLMCVIARKPEIEEAARNQEPADVCRSQGRYYGLPEELQCKTPEEKYLDAEKIVKRYRRFCETHEFLGESFPNTHVDFGPGCLAAYLGSEIQFNMDTIWYQECVEDWDNLPLLTFDPDNAWLQKHLELTRECRKLAGDDFYLCIPDLMEGLDVLASLRGSMNMLYDVIEEPEELKKRVKEIGDIYFAYYDRFYEMVRNEEDQGSAYMVFQIWGPGKTAKLQCDFGAMISPEHFRELVLDELRRQASKLDNVVYHLDGPDNIKHLDAILEIDAIQAIQWTSGDAGPDGTLEKWDVIYDKAIAAGKSIWVKVYSGEFEDWVRNADRLVKKYGSSSMFLHFPEMSLEQANTLMEYAEKNWSNVKGSFTSAITDVMSK</sequence>
<dbReference type="Gene3D" id="3.20.20.210">
    <property type="match status" value="1"/>
</dbReference>
<dbReference type="Proteomes" id="UP000886817">
    <property type="component" value="Unassembled WGS sequence"/>
</dbReference>